<dbReference type="PANTHER" id="PTHR12101">
    <property type="entry name" value="POPEYE DOMAIN CONTAINING PROTEIN"/>
    <property type="match status" value="1"/>
</dbReference>
<evidence type="ECO:0000256" key="5">
    <source>
        <dbReference type="ARBA" id="ARBA00022427"/>
    </source>
</evidence>
<comment type="similarity">
    <text evidence="4">Belongs to the popeye family.</text>
</comment>
<dbReference type="InterPro" id="IPR055272">
    <property type="entry name" value="POPDC1-3_dom"/>
</dbReference>
<evidence type="ECO:0000256" key="14">
    <source>
        <dbReference type="SAM" id="Phobius"/>
    </source>
</evidence>
<dbReference type="GO" id="GO:0042383">
    <property type="term" value="C:sarcolemma"/>
    <property type="evidence" value="ECO:0007669"/>
    <property type="project" value="TreeGrafter"/>
</dbReference>
<evidence type="ECO:0000313" key="16">
    <source>
        <dbReference type="EMBL" id="SVB33689.1"/>
    </source>
</evidence>
<keyword evidence="8 14" id="KW-0812">Transmembrane</keyword>
<dbReference type="InterPro" id="IPR018490">
    <property type="entry name" value="cNMP-bd_dom_sf"/>
</dbReference>
<accession>A0A382D6C4</accession>
<dbReference type="InterPro" id="IPR014710">
    <property type="entry name" value="RmlC-like_jellyroll"/>
</dbReference>
<protein>
    <recommendedName>
        <fullName evidence="15">Cyclic nucleotide-binding domain-containing protein</fullName>
    </recommendedName>
</protein>
<keyword evidence="10" id="KW-0965">Cell junction</keyword>
<evidence type="ECO:0000256" key="2">
    <source>
        <dbReference type="ARBA" id="ARBA00004141"/>
    </source>
</evidence>
<sequence length="217" mass="24692">MPNIPLLLANLGFGIILISLVFRDILWLRVLCVLGTVLVFPLYVFRDEIVWTSLGWNFAGVLINLLQIVILILYRRPLVLKGIEKQIYTSVFNALNPRTFVKIFKLANLEEYIDNTILIRRNDPVGSLYLIIDGNVEVMLEDNTERIISSNTFIGEQAFITGETASATVRILSDRATLLKWDSRTLQDFLDKDAELSNTFDLILTTDIIGKLRRMGS</sequence>
<dbReference type="PANTHER" id="PTHR12101:SF17">
    <property type="entry name" value="BLOOD VESSEL EPICARDIAL SUBSTANCE"/>
    <property type="match status" value="1"/>
</dbReference>
<keyword evidence="12 14" id="KW-0472">Membrane</keyword>
<evidence type="ECO:0000256" key="6">
    <source>
        <dbReference type="ARBA" id="ARBA00022473"/>
    </source>
</evidence>
<keyword evidence="9" id="KW-0130">Cell adhesion</keyword>
<evidence type="ECO:0000256" key="7">
    <source>
        <dbReference type="ARBA" id="ARBA00022475"/>
    </source>
</evidence>
<dbReference type="PROSITE" id="PS50042">
    <property type="entry name" value="CNMP_BINDING_3"/>
    <property type="match status" value="1"/>
</dbReference>
<evidence type="ECO:0000256" key="4">
    <source>
        <dbReference type="ARBA" id="ARBA00007146"/>
    </source>
</evidence>
<dbReference type="GO" id="GO:0030552">
    <property type="term" value="F:cAMP binding"/>
    <property type="evidence" value="ECO:0007669"/>
    <property type="project" value="TreeGrafter"/>
</dbReference>
<dbReference type="GO" id="GO:0007155">
    <property type="term" value="P:cell adhesion"/>
    <property type="evidence" value="ECO:0007669"/>
    <property type="project" value="UniProtKB-KW"/>
</dbReference>
<feature type="transmembrane region" description="Helical" evidence="14">
    <location>
        <begin position="27"/>
        <end position="44"/>
    </location>
</feature>
<evidence type="ECO:0000256" key="9">
    <source>
        <dbReference type="ARBA" id="ARBA00022889"/>
    </source>
</evidence>
<dbReference type="GO" id="GO:0016328">
    <property type="term" value="C:lateral plasma membrane"/>
    <property type="evidence" value="ECO:0007669"/>
    <property type="project" value="UniProtKB-SubCell"/>
</dbReference>
<dbReference type="AlphaFoldDB" id="A0A382D6C4"/>
<dbReference type="SMART" id="SM00100">
    <property type="entry name" value="cNMP"/>
    <property type="match status" value="1"/>
</dbReference>
<dbReference type="InterPro" id="IPR000595">
    <property type="entry name" value="cNMP-bd_dom"/>
</dbReference>
<organism evidence="16">
    <name type="scientific">marine metagenome</name>
    <dbReference type="NCBI Taxonomy" id="408172"/>
    <lineage>
        <taxon>unclassified sequences</taxon>
        <taxon>metagenomes</taxon>
        <taxon>ecological metagenomes</taxon>
    </lineage>
</organism>
<keyword evidence="11 14" id="KW-1133">Transmembrane helix</keyword>
<feature type="transmembrane region" description="Helical" evidence="14">
    <location>
        <begin position="56"/>
        <end position="74"/>
    </location>
</feature>
<evidence type="ECO:0000259" key="15">
    <source>
        <dbReference type="PROSITE" id="PS50042"/>
    </source>
</evidence>
<evidence type="ECO:0000256" key="10">
    <source>
        <dbReference type="ARBA" id="ARBA00022949"/>
    </source>
</evidence>
<dbReference type="Pfam" id="PF00027">
    <property type="entry name" value="cNMP_binding"/>
    <property type="match status" value="1"/>
</dbReference>
<dbReference type="InterPro" id="IPR006916">
    <property type="entry name" value="POPDC1-3"/>
</dbReference>
<keyword evidence="5" id="KW-0796">Tight junction</keyword>
<evidence type="ECO:0000256" key="3">
    <source>
        <dbReference type="ARBA" id="ARBA00004435"/>
    </source>
</evidence>
<reference evidence="16" key="1">
    <citation type="submission" date="2018-05" db="EMBL/GenBank/DDBJ databases">
        <authorList>
            <person name="Lanie J.A."/>
            <person name="Ng W.-L."/>
            <person name="Kazmierczak K.M."/>
            <person name="Andrzejewski T.M."/>
            <person name="Davidsen T.M."/>
            <person name="Wayne K.J."/>
            <person name="Tettelin H."/>
            <person name="Glass J.I."/>
            <person name="Rusch D."/>
            <person name="Podicherti R."/>
            <person name="Tsui H.-C.T."/>
            <person name="Winkler M.E."/>
        </authorList>
    </citation>
    <scope>NUCLEOTIDE SEQUENCE</scope>
</reference>
<dbReference type="EMBL" id="UINC01037745">
    <property type="protein sequence ID" value="SVB33689.1"/>
    <property type="molecule type" value="Genomic_DNA"/>
</dbReference>
<evidence type="ECO:0000256" key="1">
    <source>
        <dbReference type="ARBA" id="ARBA00004124"/>
    </source>
</evidence>
<name>A0A382D6C4_9ZZZZ</name>
<dbReference type="Pfam" id="PF04831">
    <property type="entry name" value="POPDC1-3"/>
    <property type="match status" value="1"/>
</dbReference>
<evidence type="ECO:0000256" key="11">
    <source>
        <dbReference type="ARBA" id="ARBA00022989"/>
    </source>
</evidence>
<keyword evidence="7" id="KW-1003">Cell membrane</keyword>
<proteinExistence type="inferred from homology"/>
<keyword evidence="6" id="KW-0217">Developmental protein</keyword>
<dbReference type="GO" id="GO:0005923">
    <property type="term" value="C:bicellular tight junction"/>
    <property type="evidence" value="ECO:0007669"/>
    <property type="project" value="UniProtKB-SubCell"/>
</dbReference>
<comment type="subcellular location">
    <subcellularLocation>
        <location evidence="3">Cell junction</location>
        <location evidence="3">Tight junction</location>
    </subcellularLocation>
    <subcellularLocation>
        <location evidence="1">Lateral cell membrane</location>
    </subcellularLocation>
    <subcellularLocation>
        <location evidence="2">Membrane</location>
        <topology evidence="2">Multi-pass membrane protein</topology>
    </subcellularLocation>
</comment>
<keyword evidence="13" id="KW-0325">Glycoprotein</keyword>
<feature type="transmembrane region" description="Helical" evidence="14">
    <location>
        <begin position="6"/>
        <end position="22"/>
    </location>
</feature>
<gene>
    <name evidence="16" type="ORF">METZ01_LOCUS186543</name>
</gene>
<dbReference type="Gene3D" id="2.60.120.10">
    <property type="entry name" value="Jelly Rolls"/>
    <property type="match status" value="1"/>
</dbReference>
<feature type="domain" description="Cyclic nucleotide-binding" evidence="15">
    <location>
        <begin position="91"/>
        <end position="190"/>
    </location>
</feature>
<dbReference type="CDD" id="cd00038">
    <property type="entry name" value="CAP_ED"/>
    <property type="match status" value="1"/>
</dbReference>
<evidence type="ECO:0000256" key="13">
    <source>
        <dbReference type="ARBA" id="ARBA00023180"/>
    </source>
</evidence>
<dbReference type="SUPFAM" id="SSF51206">
    <property type="entry name" value="cAMP-binding domain-like"/>
    <property type="match status" value="1"/>
</dbReference>
<evidence type="ECO:0000256" key="12">
    <source>
        <dbReference type="ARBA" id="ARBA00023136"/>
    </source>
</evidence>
<evidence type="ECO:0000256" key="8">
    <source>
        <dbReference type="ARBA" id="ARBA00022692"/>
    </source>
</evidence>